<dbReference type="GO" id="GO:0005975">
    <property type="term" value="P:carbohydrate metabolic process"/>
    <property type="evidence" value="ECO:0007669"/>
    <property type="project" value="InterPro"/>
</dbReference>
<dbReference type="InterPro" id="IPR004879">
    <property type="entry name" value="Ssp411-like_TRX"/>
</dbReference>
<dbReference type="SUPFAM" id="SSF48208">
    <property type="entry name" value="Six-hairpin glycosidases"/>
    <property type="match status" value="1"/>
</dbReference>
<dbReference type="EMBL" id="SNZW01000016">
    <property type="protein sequence ID" value="TDS13595.1"/>
    <property type="molecule type" value="Genomic_DNA"/>
</dbReference>
<dbReference type="CDD" id="cd02955">
    <property type="entry name" value="SSP411"/>
    <property type="match status" value="1"/>
</dbReference>
<gene>
    <name evidence="2" type="ORF">DFQ03_2889</name>
</gene>
<dbReference type="SUPFAM" id="SSF52833">
    <property type="entry name" value="Thioredoxin-like"/>
    <property type="match status" value="1"/>
</dbReference>
<comment type="caution">
    <text evidence="2">The sequence shown here is derived from an EMBL/GenBank/DDBJ whole genome shotgun (WGS) entry which is preliminary data.</text>
</comment>
<dbReference type="PANTHER" id="PTHR42899:SF1">
    <property type="entry name" value="SPERMATOGENESIS-ASSOCIATED PROTEIN 20"/>
    <property type="match status" value="1"/>
</dbReference>
<dbReference type="Gene3D" id="1.50.10.20">
    <property type="match status" value="1"/>
</dbReference>
<feature type="domain" description="Spermatogenesis-associated protein 20-like TRX" evidence="1">
    <location>
        <begin position="38"/>
        <end position="191"/>
    </location>
</feature>
<dbReference type="Gene3D" id="3.40.30.10">
    <property type="entry name" value="Glutaredoxin"/>
    <property type="match status" value="1"/>
</dbReference>
<dbReference type="InterPro" id="IPR036249">
    <property type="entry name" value="Thioredoxin-like_sf"/>
</dbReference>
<sequence length="708" mass="81224">MKINSLFFVLIGILVFSSCNDQNKKEGDVLAQDEHKYTNELINETSPYLLQHAHNPVDWKAWSDDAFKKAADENKLVVLSVGYSTCHWCHVMEEESFEDVEVAKLMNDKFVSIKVDREERPDLDMVYQTALQLVNGTGGWPMNAIIMPNGSPVFLGTYYEKEEWKSILVKFSSEYEKNPEKMKQYATMLADGVQEVYEQPAKQLADAITPNKFVNGITEWATVWDKQWGGNLGQQKFILPANLTMLLDYAVLQQDSEAKEHVLTTLDKVMHGGIYDYVDGGFFRYSTDNTWKVPHFEKMLYDNAQLVYLLSKAYKLNENEEYKKKVEETLKFLKAEMRNEDGGYFSAMDADTNGEEGVYYVWKKQELGSLLADDFAMFSKYFNIEDSQVWEDENFVLNNTISKGEFLKEFKLSEEGFDENMTNWKSILYQARQKREKPTKDYKILTSWNALLVDGLLEAYKAFGEDAYLSEAVSVFNYLKNNNYKDGELVHSYTKDSKRKEVFLEDYAFLAKSAFSLYEVTLDVSYLKTSKELMNIGSEKFKSTSELFYYNVSSDLVPSIINTSDGVVPSANAIMAQNFLRIGHLEYNIDYLKKAEAMGALITGDFESHAISYGAWGSLLLQQAYPFYEIVVVGSDAEELMSEIHKKYIVNSIIVGSTVESDISLFKDRYNADDTFIYVCQNNTCKLPVNTTHDAFDQMKSFGYQGFK</sequence>
<evidence type="ECO:0000259" key="1">
    <source>
        <dbReference type="Pfam" id="PF03190"/>
    </source>
</evidence>
<dbReference type="PANTHER" id="PTHR42899">
    <property type="entry name" value="SPERMATOGENESIS-ASSOCIATED PROTEIN 20"/>
    <property type="match status" value="1"/>
</dbReference>
<dbReference type="Pfam" id="PF03190">
    <property type="entry name" value="Thioredox_DsbH"/>
    <property type="match status" value="1"/>
</dbReference>
<organism evidence="2 3">
    <name type="scientific">Maribacter caenipelagi</name>
    <dbReference type="NCBI Taxonomy" id="1447781"/>
    <lineage>
        <taxon>Bacteria</taxon>
        <taxon>Pseudomonadati</taxon>
        <taxon>Bacteroidota</taxon>
        <taxon>Flavobacteriia</taxon>
        <taxon>Flavobacteriales</taxon>
        <taxon>Flavobacteriaceae</taxon>
        <taxon>Maribacter</taxon>
    </lineage>
</organism>
<protein>
    <recommendedName>
        <fullName evidence="1">Spermatogenesis-associated protein 20-like TRX domain-containing protein</fullName>
    </recommendedName>
</protein>
<dbReference type="InterPro" id="IPR024705">
    <property type="entry name" value="Ssp411"/>
</dbReference>
<dbReference type="InterPro" id="IPR012341">
    <property type="entry name" value="6hp_glycosidase-like_sf"/>
</dbReference>
<dbReference type="AlphaFoldDB" id="A0A4R7D206"/>
<evidence type="ECO:0000313" key="3">
    <source>
        <dbReference type="Proteomes" id="UP000295274"/>
    </source>
</evidence>
<dbReference type="PROSITE" id="PS51257">
    <property type="entry name" value="PROKAR_LIPOPROTEIN"/>
    <property type="match status" value="1"/>
</dbReference>
<reference evidence="2 3" key="1">
    <citation type="submission" date="2019-03" db="EMBL/GenBank/DDBJ databases">
        <title>Genomic Encyclopedia of Type Strains, Phase III (KMG-III): the genomes of soil and plant-associated and newly described type strains.</title>
        <authorList>
            <person name="Whitman W."/>
        </authorList>
    </citation>
    <scope>NUCLEOTIDE SEQUENCE [LARGE SCALE GENOMIC DNA]</scope>
    <source>
        <strain evidence="2 3">CECT 8455</strain>
    </source>
</reference>
<dbReference type="Proteomes" id="UP000295274">
    <property type="component" value="Unassembled WGS sequence"/>
</dbReference>
<dbReference type="PIRSF" id="PIRSF006402">
    <property type="entry name" value="UCP006402_thioredoxin"/>
    <property type="match status" value="1"/>
</dbReference>
<keyword evidence="3" id="KW-1185">Reference proteome</keyword>
<name>A0A4R7D206_9FLAO</name>
<evidence type="ECO:0000313" key="2">
    <source>
        <dbReference type="EMBL" id="TDS13595.1"/>
    </source>
</evidence>
<dbReference type="OrthoDB" id="9762614at2"/>
<proteinExistence type="predicted"/>
<dbReference type="InterPro" id="IPR008928">
    <property type="entry name" value="6-hairpin_glycosidase_sf"/>
</dbReference>
<accession>A0A4R7D206</accession>
<dbReference type="RefSeq" id="WP_133673802.1">
    <property type="nucleotide sequence ID" value="NZ_SNZW01000016.1"/>
</dbReference>
<dbReference type="Gene3D" id="1.50.10.10">
    <property type="match status" value="1"/>
</dbReference>